<reference evidence="2" key="1">
    <citation type="submission" date="2021-02" db="EMBL/GenBank/DDBJ databases">
        <authorList>
            <person name="Dougan E. K."/>
            <person name="Rhodes N."/>
            <person name="Thang M."/>
            <person name="Chan C."/>
        </authorList>
    </citation>
    <scope>NUCLEOTIDE SEQUENCE</scope>
</reference>
<feature type="transmembrane region" description="Helical" evidence="1">
    <location>
        <begin position="227"/>
        <end position="253"/>
    </location>
</feature>
<evidence type="ECO:0000313" key="2">
    <source>
        <dbReference type="EMBL" id="CAE6941861.1"/>
    </source>
</evidence>
<evidence type="ECO:0000313" key="3">
    <source>
        <dbReference type="Proteomes" id="UP000604046"/>
    </source>
</evidence>
<proteinExistence type="predicted"/>
<keyword evidence="1" id="KW-0472">Membrane</keyword>
<organism evidence="2 3">
    <name type="scientific">Symbiodinium natans</name>
    <dbReference type="NCBI Taxonomy" id="878477"/>
    <lineage>
        <taxon>Eukaryota</taxon>
        <taxon>Sar</taxon>
        <taxon>Alveolata</taxon>
        <taxon>Dinophyceae</taxon>
        <taxon>Suessiales</taxon>
        <taxon>Symbiodiniaceae</taxon>
        <taxon>Symbiodinium</taxon>
    </lineage>
</organism>
<comment type="caution">
    <text evidence="2">The sequence shown here is derived from an EMBL/GenBank/DDBJ whole genome shotgun (WGS) entry which is preliminary data.</text>
</comment>
<keyword evidence="3" id="KW-1185">Reference proteome</keyword>
<feature type="transmembrane region" description="Helical" evidence="1">
    <location>
        <begin position="164"/>
        <end position="182"/>
    </location>
</feature>
<feature type="transmembrane region" description="Helical" evidence="1">
    <location>
        <begin position="77"/>
        <end position="96"/>
    </location>
</feature>
<feature type="transmembrane region" description="Helical" evidence="1">
    <location>
        <begin position="202"/>
        <end position="220"/>
    </location>
</feature>
<feature type="transmembrane region" description="Helical" evidence="1">
    <location>
        <begin position="46"/>
        <end position="65"/>
    </location>
</feature>
<evidence type="ECO:0000256" key="1">
    <source>
        <dbReference type="SAM" id="Phobius"/>
    </source>
</evidence>
<dbReference type="AlphaFoldDB" id="A0A812H621"/>
<keyword evidence="1" id="KW-1133">Transmembrane helix</keyword>
<dbReference type="OrthoDB" id="10458526at2759"/>
<dbReference type="Proteomes" id="UP000604046">
    <property type="component" value="Unassembled WGS sequence"/>
</dbReference>
<dbReference type="EMBL" id="CAJNDS010000066">
    <property type="protein sequence ID" value="CAE6941861.1"/>
    <property type="molecule type" value="Genomic_DNA"/>
</dbReference>
<protein>
    <recommendedName>
        <fullName evidence="4">GDT1 family protein</fullName>
    </recommendedName>
</protein>
<name>A0A812H621_9DINO</name>
<sequence>MAVGLLQAAGLAFLAEVGDASFFVAVILAIFCPWRGVRSLKTPTEYVLVVLGSTSALLLRVLLRSLGLRVFVVAGELLPPLLAASVLAVLSVLAYLHWAAARGDPEPGAVSDRSGAPPARCGGSFLGSFQAYNPAAYVKSEALEQQPLLAGLVWEQSRMAKAPGVASMLLAFLVPFSVIFLLETGSQGFELEVPRSNLPGSLCGLLAANVLAAFVGFTLERHVDDQVLLLVAALGLGALCIGSLQTAALRYLAAAYAPKLSRSLRSVQ</sequence>
<accession>A0A812H621</accession>
<feature type="transmembrane region" description="Helical" evidence="1">
    <location>
        <begin position="12"/>
        <end position="34"/>
    </location>
</feature>
<evidence type="ECO:0008006" key="4">
    <source>
        <dbReference type="Google" id="ProtNLM"/>
    </source>
</evidence>
<gene>
    <name evidence="2" type="ORF">SNAT2548_LOCUS1240</name>
</gene>
<keyword evidence="1" id="KW-0812">Transmembrane</keyword>